<dbReference type="AlphaFoldDB" id="A0A259TWN7"/>
<gene>
    <name evidence="1" type="ORF">BSZ36_02550</name>
</gene>
<dbReference type="Proteomes" id="UP000216446">
    <property type="component" value="Unassembled WGS sequence"/>
</dbReference>
<sequence>MMEMEMMADTVEVVTFDPDRSRMLSMQADSLFKASDYEMALERYSEGYELDSTYAKNPFGQARSYVRLNNLKAAMVSYRKAIELAEGVEGMGNIFDAAREERRVVEARIEEEQGAQAVNDKITRATTLLQAEPLSESAANTAFELLEDVRMNADYDSSQVAFYYAKALNALGRSQEATHYAQLAVDQSEGQPDRSAYFIQLGLAHMGAENEDAAREAFTAAKEGSWASWAEYYLNEMENANAEAGG</sequence>
<dbReference type="EMBL" id="MQWB01000001">
    <property type="protein sequence ID" value="OZC01958.1"/>
    <property type="molecule type" value="Genomic_DNA"/>
</dbReference>
<dbReference type="InterPro" id="IPR011990">
    <property type="entry name" value="TPR-like_helical_dom_sf"/>
</dbReference>
<reference evidence="1 2" key="1">
    <citation type="submission" date="2016-11" db="EMBL/GenBank/DDBJ databases">
        <title>Study of marine rhodopsin-containing bacteria.</title>
        <authorList>
            <person name="Yoshizawa S."/>
            <person name="Kumagai Y."/>
            <person name="Kogure K."/>
        </authorList>
    </citation>
    <scope>NUCLEOTIDE SEQUENCE [LARGE SCALE GENOMIC DNA]</scope>
    <source>
        <strain evidence="1 2">SG-29</strain>
    </source>
</reference>
<dbReference type="Gene3D" id="1.25.40.10">
    <property type="entry name" value="Tetratricopeptide repeat domain"/>
    <property type="match status" value="1"/>
</dbReference>
<evidence type="ECO:0000313" key="1">
    <source>
        <dbReference type="EMBL" id="OZC01958.1"/>
    </source>
</evidence>
<keyword evidence="2" id="KW-1185">Reference proteome</keyword>
<dbReference type="InParanoid" id="A0A259TWN7"/>
<dbReference type="SUPFAM" id="SSF48452">
    <property type="entry name" value="TPR-like"/>
    <property type="match status" value="1"/>
</dbReference>
<protein>
    <submittedName>
        <fullName evidence="1">Uncharacterized protein</fullName>
    </submittedName>
</protein>
<comment type="caution">
    <text evidence="1">The sequence shown here is derived from an EMBL/GenBank/DDBJ whole genome shotgun (WGS) entry which is preliminary data.</text>
</comment>
<organism evidence="1 2">
    <name type="scientific">Rubricoccus marinus</name>
    <dbReference type="NCBI Taxonomy" id="716817"/>
    <lineage>
        <taxon>Bacteria</taxon>
        <taxon>Pseudomonadati</taxon>
        <taxon>Rhodothermota</taxon>
        <taxon>Rhodothermia</taxon>
        <taxon>Rhodothermales</taxon>
        <taxon>Rubricoccaceae</taxon>
        <taxon>Rubricoccus</taxon>
    </lineage>
</organism>
<evidence type="ECO:0000313" key="2">
    <source>
        <dbReference type="Proteomes" id="UP000216446"/>
    </source>
</evidence>
<accession>A0A259TWN7</accession>
<name>A0A259TWN7_9BACT</name>
<proteinExistence type="predicted"/>